<dbReference type="GO" id="GO:0020037">
    <property type="term" value="F:heme binding"/>
    <property type="evidence" value="ECO:0007669"/>
    <property type="project" value="InterPro"/>
</dbReference>
<dbReference type="PROSITE" id="PS50801">
    <property type="entry name" value="STAS"/>
    <property type="match status" value="1"/>
</dbReference>
<evidence type="ECO:0000313" key="3">
    <source>
        <dbReference type="EMBL" id="SNX74589.1"/>
    </source>
</evidence>
<organism evidence="3 4">
    <name type="scientific">Bacillus oleivorans</name>
    <dbReference type="NCBI Taxonomy" id="1448271"/>
    <lineage>
        <taxon>Bacteria</taxon>
        <taxon>Bacillati</taxon>
        <taxon>Bacillota</taxon>
        <taxon>Bacilli</taxon>
        <taxon>Bacillales</taxon>
        <taxon>Bacillaceae</taxon>
        <taxon>Bacillus</taxon>
    </lineage>
</organism>
<keyword evidence="4" id="KW-1185">Reference proteome</keyword>
<dbReference type="Gene3D" id="3.30.750.24">
    <property type="entry name" value="STAS domain"/>
    <property type="match status" value="1"/>
</dbReference>
<accession>A0A285D478</accession>
<dbReference type="Proteomes" id="UP000219546">
    <property type="component" value="Unassembled WGS sequence"/>
</dbReference>
<reference evidence="3 4" key="1">
    <citation type="submission" date="2017-08" db="EMBL/GenBank/DDBJ databases">
        <authorList>
            <person name="de Groot N.N."/>
        </authorList>
    </citation>
    <scope>NUCLEOTIDE SEQUENCE [LARGE SCALE GENOMIC DNA]</scope>
    <source>
        <strain evidence="3 4">JC228</strain>
    </source>
</reference>
<dbReference type="InterPro" id="IPR002645">
    <property type="entry name" value="STAS_dom"/>
</dbReference>
<dbReference type="InterPro" id="IPR012292">
    <property type="entry name" value="Globin/Proto"/>
</dbReference>
<feature type="domain" description="STAS" evidence="2">
    <location>
        <begin position="149"/>
        <end position="264"/>
    </location>
</feature>
<dbReference type="Pfam" id="PF01740">
    <property type="entry name" value="STAS"/>
    <property type="match status" value="1"/>
</dbReference>
<gene>
    <name evidence="3" type="ORF">SAMN05877753_109199</name>
</gene>
<dbReference type="OrthoDB" id="9800154at2"/>
<dbReference type="AlphaFoldDB" id="A0A285D478"/>
<evidence type="ECO:0000313" key="4">
    <source>
        <dbReference type="Proteomes" id="UP000219546"/>
    </source>
</evidence>
<dbReference type="PANTHER" id="PTHR33745">
    <property type="entry name" value="RSBT ANTAGONIST PROTEIN RSBS-RELATED"/>
    <property type="match status" value="1"/>
</dbReference>
<dbReference type="InterPro" id="IPR051932">
    <property type="entry name" value="Bact_StressResp_Reg"/>
</dbReference>
<evidence type="ECO:0000256" key="1">
    <source>
        <dbReference type="ARBA" id="ARBA00022553"/>
    </source>
</evidence>
<dbReference type="EMBL" id="OAOP01000009">
    <property type="protein sequence ID" value="SNX74589.1"/>
    <property type="molecule type" value="Genomic_DNA"/>
</dbReference>
<dbReference type="Pfam" id="PF08678">
    <property type="entry name" value="Rsbr_N"/>
    <property type="match status" value="1"/>
</dbReference>
<dbReference type="InterPro" id="IPR014792">
    <property type="entry name" value="RsbRA_N"/>
</dbReference>
<dbReference type="RefSeq" id="WP_097160034.1">
    <property type="nucleotide sequence ID" value="NZ_JBEPMQ010000009.1"/>
</dbReference>
<dbReference type="Gene3D" id="1.10.490.10">
    <property type="entry name" value="Globins"/>
    <property type="match status" value="1"/>
</dbReference>
<dbReference type="InterPro" id="IPR036513">
    <property type="entry name" value="STAS_dom_sf"/>
</dbReference>
<sequence length="275" mass="31103">MHSRLVNFLQEKEEEITDSWIEKMKESIDQGYETSVSGQVFQSTAQEFIRLTIAYISETNSSSLSIHQFIEKIVHMGWTLDLVTTGFIHFKTMINEWLEKAELTKDEQLALYLELEQKIISLYKTVVTKYTEAWERTVSLQKTALRELSAPLIPVFEGICVMPLIGTIDTERAKQIMETLLSGVVKYRSEVVLIDITGVPVVDTMVAHHLIKVAEAISLVGSKCMLAGIRPEIAQTIINIGINLDNVLTNNTLQKGMEKALEMTNRKIVRLEGSE</sequence>
<protein>
    <submittedName>
        <fullName evidence="3">RsbT co-antagonist protein RsbR</fullName>
    </submittedName>
</protein>
<dbReference type="CDD" id="cd07041">
    <property type="entry name" value="STAS_RsbR_RsbS_like"/>
    <property type="match status" value="1"/>
</dbReference>
<dbReference type="SUPFAM" id="SSF52091">
    <property type="entry name" value="SpoIIaa-like"/>
    <property type="match status" value="1"/>
</dbReference>
<dbReference type="GO" id="GO:0019825">
    <property type="term" value="F:oxygen binding"/>
    <property type="evidence" value="ECO:0007669"/>
    <property type="project" value="InterPro"/>
</dbReference>
<keyword evidence="1" id="KW-0597">Phosphoprotein</keyword>
<proteinExistence type="predicted"/>
<evidence type="ECO:0000259" key="2">
    <source>
        <dbReference type="PROSITE" id="PS50801"/>
    </source>
</evidence>
<dbReference type="PANTHER" id="PTHR33745:SF3">
    <property type="entry name" value="RSBT CO-ANTAGONIST PROTEIN RSBRC"/>
    <property type="match status" value="1"/>
</dbReference>
<name>A0A285D478_9BACI</name>